<feature type="domain" description="RNase H type-1" evidence="1">
    <location>
        <begin position="6"/>
        <end position="121"/>
    </location>
</feature>
<evidence type="ECO:0000259" key="1">
    <source>
        <dbReference type="Pfam" id="PF13456"/>
    </source>
</evidence>
<dbReference type="GO" id="GO:0003964">
    <property type="term" value="F:RNA-directed DNA polymerase activity"/>
    <property type="evidence" value="ECO:0007669"/>
    <property type="project" value="UniProtKB-KW"/>
</dbReference>
<dbReference type="Pfam" id="PF13456">
    <property type="entry name" value="RVT_3"/>
    <property type="match status" value="1"/>
</dbReference>
<dbReference type="KEGG" id="abom:D7I45_03755"/>
<dbReference type="SUPFAM" id="SSF53098">
    <property type="entry name" value="Ribonuclease H-like"/>
    <property type="match status" value="1"/>
</dbReference>
<dbReference type="RefSeq" id="WP_120784419.1">
    <property type="nucleotide sequence ID" value="NZ_CP032626.1"/>
</dbReference>
<dbReference type="GO" id="GO:0004523">
    <property type="term" value="F:RNA-DNA hybrid ribonuclease activity"/>
    <property type="evidence" value="ECO:0007669"/>
    <property type="project" value="InterPro"/>
</dbReference>
<dbReference type="EMBL" id="CP032626">
    <property type="protein sequence ID" value="AYF92653.1"/>
    <property type="molecule type" value="Genomic_DNA"/>
</dbReference>
<keyword evidence="2" id="KW-0548">Nucleotidyltransferase</keyword>
<dbReference type="InterPro" id="IPR036397">
    <property type="entry name" value="RNaseH_sf"/>
</dbReference>
<proteinExistence type="predicted"/>
<dbReference type="AlphaFoldDB" id="A0A387ARR2"/>
<reference evidence="2 3" key="1">
    <citation type="submission" date="2018-09" db="EMBL/GenBank/DDBJ databases">
        <title>Genome sequencing of strain BHWM-4.</title>
        <authorList>
            <person name="Heo J."/>
            <person name="Kim S.-J."/>
            <person name="Kwon S.-W."/>
        </authorList>
    </citation>
    <scope>NUCLEOTIDE SEQUENCE [LARGE SCALE GENOMIC DNA]</scope>
    <source>
        <strain evidence="2 3">BHWM-4</strain>
    </source>
</reference>
<dbReference type="Gene3D" id="3.30.420.10">
    <property type="entry name" value="Ribonuclease H-like superfamily/Ribonuclease H"/>
    <property type="match status" value="1"/>
</dbReference>
<protein>
    <submittedName>
        <fullName evidence="2">Reverse transcriptase-like protein</fullName>
    </submittedName>
</protein>
<keyword evidence="3" id="KW-1185">Reference proteome</keyword>
<dbReference type="InterPro" id="IPR002156">
    <property type="entry name" value="RNaseH_domain"/>
</dbReference>
<dbReference type="CDD" id="cd09279">
    <property type="entry name" value="RNase_HI_like"/>
    <property type="match status" value="1"/>
</dbReference>
<dbReference type="OrthoDB" id="7845843at2"/>
<accession>A0A387ARR2</accession>
<gene>
    <name evidence="2" type="ORF">D7I45_03755</name>
</gene>
<keyword evidence="2" id="KW-0808">Transferase</keyword>
<dbReference type="Proteomes" id="UP000272003">
    <property type="component" value="Chromosome"/>
</dbReference>
<name>A0A387ARR2_9LACO</name>
<keyword evidence="2" id="KW-0695">RNA-directed DNA polymerase</keyword>
<evidence type="ECO:0000313" key="3">
    <source>
        <dbReference type="Proteomes" id="UP000272003"/>
    </source>
</evidence>
<evidence type="ECO:0000313" key="2">
    <source>
        <dbReference type="EMBL" id="AYF92653.1"/>
    </source>
</evidence>
<organism evidence="2 3">
    <name type="scientific">Apilactobacillus bombintestini</name>
    <dbReference type="NCBI Taxonomy" id="2419772"/>
    <lineage>
        <taxon>Bacteria</taxon>
        <taxon>Bacillati</taxon>
        <taxon>Bacillota</taxon>
        <taxon>Bacilli</taxon>
        <taxon>Lactobacillales</taxon>
        <taxon>Lactobacillaceae</taxon>
        <taxon>Apilactobacillus</taxon>
    </lineage>
</organism>
<dbReference type="GO" id="GO:0003676">
    <property type="term" value="F:nucleic acid binding"/>
    <property type="evidence" value="ECO:0007669"/>
    <property type="project" value="InterPro"/>
</dbReference>
<dbReference type="InterPro" id="IPR012337">
    <property type="entry name" value="RNaseH-like_sf"/>
</dbReference>
<sequence>MFKLYTDAATMNKSGKSSCGILIVHDKEQYQHKIKLESLDNHHAEFEACLQGFRILSKFATKDDIVLYYTDSKIVYDSLQKQYAKHYQEYVDLIMNEQQKFQLVMNNWISDTKNEGAHNLAIQGLHKFY</sequence>